<feature type="region of interest" description="Disordered" evidence="1">
    <location>
        <begin position="1"/>
        <end position="62"/>
    </location>
</feature>
<evidence type="ECO:0000313" key="2">
    <source>
        <dbReference type="EMBL" id="RAH57042.1"/>
    </source>
</evidence>
<keyword evidence="3" id="KW-1185">Reference proteome</keyword>
<accession>A0A8G1R206</accession>
<dbReference type="GeneID" id="37158823"/>
<protein>
    <submittedName>
        <fullName evidence="2">Uncharacterized protein</fullName>
    </submittedName>
</protein>
<sequence length="117" mass="12745">MSGVGVRRLKGGAPNGNTGVDTSRRGNVVKSVAGTSRRYNVTKNETRGYESRGELGAFGTGGFQRPRKCAVERLSERLGEGKKKQGFFPIRRNLTRPATDQQACMTAPTRVERGCEI</sequence>
<proteinExistence type="predicted"/>
<dbReference type="AlphaFoldDB" id="A0A8G1R206"/>
<evidence type="ECO:0000313" key="3">
    <source>
        <dbReference type="Proteomes" id="UP000249526"/>
    </source>
</evidence>
<reference evidence="2 3" key="1">
    <citation type="submission" date="2018-02" db="EMBL/GenBank/DDBJ databases">
        <title>The genomes of Aspergillus section Nigri reveals drivers in fungal speciation.</title>
        <authorList>
            <consortium name="DOE Joint Genome Institute"/>
            <person name="Vesth T.C."/>
            <person name="Nybo J."/>
            <person name="Theobald S."/>
            <person name="Brandl J."/>
            <person name="Frisvad J.C."/>
            <person name="Nielsen K.F."/>
            <person name="Lyhne E.K."/>
            <person name="Kogle M.E."/>
            <person name="Kuo A."/>
            <person name="Riley R."/>
            <person name="Clum A."/>
            <person name="Nolan M."/>
            <person name="Lipzen A."/>
            <person name="Salamov A."/>
            <person name="Henrissat B."/>
            <person name="Wiebenga A."/>
            <person name="De vries R.P."/>
            <person name="Grigoriev I.V."/>
            <person name="Mortensen U.H."/>
            <person name="Andersen M.R."/>
            <person name="Baker S.E."/>
        </authorList>
    </citation>
    <scope>NUCLEOTIDE SEQUENCE [LARGE SCALE GENOMIC DNA]</scope>
    <source>
        <strain evidence="2 3">CBS 112811</strain>
    </source>
</reference>
<gene>
    <name evidence="2" type="ORF">BO85DRAFT_31424</name>
</gene>
<dbReference type="EMBL" id="KZ825063">
    <property type="protein sequence ID" value="RAH57042.1"/>
    <property type="molecule type" value="Genomic_DNA"/>
</dbReference>
<dbReference type="RefSeq" id="XP_025514964.1">
    <property type="nucleotide sequence ID" value="XM_025655421.1"/>
</dbReference>
<feature type="compositionally biased region" description="Polar residues" evidence="1">
    <location>
        <begin position="33"/>
        <end position="43"/>
    </location>
</feature>
<organism evidence="2 3">
    <name type="scientific">Aspergillus piperis CBS 112811</name>
    <dbReference type="NCBI Taxonomy" id="1448313"/>
    <lineage>
        <taxon>Eukaryota</taxon>
        <taxon>Fungi</taxon>
        <taxon>Dikarya</taxon>
        <taxon>Ascomycota</taxon>
        <taxon>Pezizomycotina</taxon>
        <taxon>Eurotiomycetes</taxon>
        <taxon>Eurotiomycetidae</taxon>
        <taxon>Eurotiales</taxon>
        <taxon>Aspergillaceae</taxon>
        <taxon>Aspergillus</taxon>
        <taxon>Aspergillus subgen. Circumdati</taxon>
    </lineage>
</organism>
<dbReference type="Proteomes" id="UP000249526">
    <property type="component" value="Unassembled WGS sequence"/>
</dbReference>
<name>A0A8G1R206_9EURO</name>
<evidence type="ECO:0000256" key="1">
    <source>
        <dbReference type="SAM" id="MobiDB-lite"/>
    </source>
</evidence>
<feature type="compositionally biased region" description="Basic and acidic residues" evidence="1">
    <location>
        <begin position="44"/>
        <end position="53"/>
    </location>
</feature>